<feature type="region of interest" description="Disordered" evidence="2">
    <location>
        <begin position="282"/>
        <end position="304"/>
    </location>
</feature>
<evidence type="ECO:0000313" key="6">
    <source>
        <dbReference type="Proteomes" id="UP000494216"/>
    </source>
</evidence>
<feature type="transmembrane region" description="Helical" evidence="3">
    <location>
        <begin position="7"/>
        <end position="28"/>
    </location>
</feature>
<keyword evidence="3" id="KW-0472">Membrane</keyword>
<dbReference type="InterPro" id="IPR003399">
    <property type="entry name" value="Mce/MlaD"/>
</dbReference>
<dbReference type="PANTHER" id="PTHR36698:SF2">
    <property type="entry name" value="MCE_MLAD DOMAIN-CONTAINING PROTEIN"/>
    <property type="match status" value="1"/>
</dbReference>
<evidence type="ECO:0000256" key="1">
    <source>
        <dbReference type="SAM" id="Coils"/>
    </source>
</evidence>
<dbReference type="EMBL" id="CADCXN010000042">
    <property type="protein sequence ID" value="CAA9889896.1"/>
    <property type="molecule type" value="Genomic_DNA"/>
</dbReference>
<keyword evidence="6" id="KW-1185">Reference proteome</keyword>
<feature type="coiled-coil region" evidence="1">
    <location>
        <begin position="206"/>
        <end position="240"/>
    </location>
</feature>
<proteinExistence type="predicted"/>
<evidence type="ECO:0000259" key="4">
    <source>
        <dbReference type="Pfam" id="PF02470"/>
    </source>
</evidence>
<dbReference type="PANTHER" id="PTHR36698">
    <property type="entry name" value="BLL5892 PROTEIN"/>
    <property type="match status" value="1"/>
</dbReference>
<evidence type="ECO:0000256" key="2">
    <source>
        <dbReference type="SAM" id="MobiDB-lite"/>
    </source>
</evidence>
<dbReference type="Pfam" id="PF02470">
    <property type="entry name" value="MlaD"/>
    <property type="match status" value="1"/>
</dbReference>
<feature type="compositionally biased region" description="Low complexity" evidence="2">
    <location>
        <begin position="284"/>
        <end position="304"/>
    </location>
</feature>
<comment type="caution">
    <text evidence="5">The sequence shown here is derived from an EMBL/GenBank/DDBJ whole genome shotgun (WGS) entry which is preliminary data.</text>
</comment>
<evidence type="ECO:0000256" key="3">
    <source>
        <dbReference type="SAM" id="Phobius"/>
    </source>
</evidence>
<accession>A0A8S0W9D8</accession>
<keyword evidence="3" id="KW-1133">Transmembrane helix</keyword>
<keyword evidence="3" id="KW-0812">Transmembrane</keyword>
<reference evidence="5 6" key="1">
    <citation type="submission" date="2020-02" db="EMBL/GenBank/DDBJ databases">
        <authorList>
            <person name="Hogendoorn C."/>
        </authorList>
    </citation>
    <scope>NUCLEOTIDE SEQUENCE [LARGE SCALE GENOMIC DNA]</scope>
    <source>
        <strain evidence="5">METHB21</strain>
    </source>
</reference>
<protein>
    <submittedName>
        <fullName evidence="5">Mammalian cell entry related domain protein</fullName>
    </submittedName>
</protein>
<gene>
    <name evidence="5" type="ORF">METHB2_150020</name>
</gene>
<sequence length="304" mass="32954">MGRDKHALITGLFLIILVTAVTAIIYWIGHFERERNVYVISTRESVSGLNPESTVFYRGIAVGKVINILFDPNDSSTILVPIEVDKQIVLTKGVYATLNLKGVTGLTQIELEDEGGISIPLPPGDEPANRIPLKPSLTDRLMSSGEDILKKADHIMMRLGLLLSDENTESIGGILTNLKTLTDKLSDLQKAVDRALAGVPALSKDAHKTLTNIDDLTNDLKSLTREVKALGIKANKLADTSRTASDILLETTLPKVNELLAELQSTTTQVSRVATMLENDPRSLLLGPGQQEPGPGEPGYQESQ</sequence>
<dbReference type="AlphaFoldDB" id="A0A8S0W9D8"/>
<dbReference type="Proteomes" id="UP000494216">
    <property type="component" value="Unassembled WGS sequence"/>
</dbReference>
<feature type="domain" description="Mce/MlaD" evidence="4">
    <location>
        <begin position="44"/>
        <end position="112"/>
    </location>
</feature>
<dbReference type="RefSeq" id="WP_174624868.1">
    <property type="nucleotide sequence ID" value="NZ_CADCXN010000042.1"/>
</dbReference>
<name>A0A8S0W9D8_9GAMM</name>
<keyword evidence="1" id="KW-0175">Coiled coil</keyword>
<evidence type="ECO:0000313" key="5">
    <source>
        <dbReference type="EMBL" id="CAA9889896.1"/>
    </source>
</evidence>
<organism evidence="5 6">
    <name type="scientific">Candidatus Methylobacter favarea</name>
    <dbReference type="NCBI Taxonomy" id="2707345"/>
    <lineage>
        <taxon>Bacteria</taxon>
        <taxon>Pseudomonadati</taxon>
        <taxon>Pseudomonadota</taxon>
        <taxon>Gammaproteobacteria</taxon>
        <taxon>Methylococcales</taxon>
        <taxon>Methylococcaceae</taxon>
        <taxon>Methylobacter</taxon>
    </lineage>
</organism>